<evidence type="ECO:0000256" key="1">
    <source>
        <dbReference type="SAM" id="MobiDB-lite"/>
    </source>
</evidence>
<accession>A0AAV8Z8X2</accession>
<comment type="caution">
    <text evidence="2">The sequence shown here is derived from an EMBL/GenBank/DDBJ whole genome shotgun (WGS) entry which is preliminary data.</text>
</comment>
<gene>
    <name evidence="2" type="ORF">NQ318_009420</name>
</gene>
<organism evidence="2 3">
    <name type="scientific">Aromia moschata</name>
    <dbReference type="NCBI Taxonomy" id="1265417"/>
    <lineage>
        <taxon>Eukaryota</taxon>
        <taxon>Metazoa</taxon>
        <taxon>Ecdysozoa</taxon>
        <taxon>Arthropoda</taxon>
        <taxon>Hexapoda</taxon>
        <taxon>Insecta</taxon>
        <taxon>Pterygota</taxon>
        <taxon>Neoptera</taxon>
        <taxon>Endopterygota</taxon>
        <taxon>Coleoptera</taxon>
        <taxon>Polyphaga</taxon>
        <taxon>Cucujiformia</taxon>
        <taxon>Chrysomeloidea</taxon>
        <taxon>Cerambycidae</taxon>
        <taxon>Cerambycinae</taxon>
        <taxon>Callichromatini</taxon>
        <taxon>Aromia</taxon>
    </lineage>
</organism>
<evidence type="ECO:0000313" key="3">
    <source>
        <dbReference type="Proteomes" id="UP001162162"/>
    </source>
</evidence>
<proteinExistence type="predicted"/>
<dbReference type="Proteomes" id="UP001162162">
    <property type="component" value="Unassembled WGS sequence"/>
</dbReference>
<reference evidence="2" key="1">
    <citation type="journal article" date="2023" name="Insect Mol. Biol.">
        <title>Genome sequencing provides insights into the evolution of gene families encoding plant cell wall-degrading enzymes in longhorned beetles.</title>
        <authorList>
            <person name="Shin N.R."/>
            <person name="Okamura Y."/>
            <person name="Kirsch R."/>
            <person name="Pauchet Y."/>
        </authorList>
    </citation>
    <scope>NUCLEOTIDE SEQUENCE</scope>
    <source>
        <strain evidence="2">AMC_N1</strain>
    </source>
</reference>
<feature type="region of interest" description="Disordered" evidence="1">
    <location>
        <begin position="1"/>
        <end position="22"/>
    </location>
</feature>
<evidence type="ECO:0000313" key="2">
    <source>
        <dbReference type="EMBL" id="KAJ8959985.1"/>
    </source>
</evidence>
<keyword evidence="3" id="KW-1185">Reference proteome</keyword>
<dbReference type="AlphaFoldDB" id="A0AAV8Z8X2"/>
<dbReference type="EMBL" id="JAPWTK010000010">
    <property type="protein sequence ID" value="KAJ8959985.1"/>
    <property type="molecule type" value="Genomic_DNA"/>
</dbReference>
<protein>
    <submittedName>
        <fullName evidence="2">Uncharacterized protein</fullName>
    </submittedName>
</protein>
<name>A0AAV8Z8X2_9CUCU</name>
<sequence length="87" mass="10103">MKSDTELPIARSDSSTESAPTKEMCISRTPCGWAIYNRTNRYIEYFMKNRCECEGEKKCLRDDDDISIAAYVYRCKIEEPFVPEDTS</sequence>